<feature type="domain" description="HTH iclR-type" evidence="4">
    <location>
        <begin position="13"/>
        <end position="75"/>
    </location>
</feature>
<dbReference type="PANTHER" id="PTHR30136">
    <property type="entry name" value="HELIX-TURN-HELIX TRANSCRIPTIONAL REGULATOR, ICLR FAMILY"/>
    <property type="match status" value="1"/>
</dbReference>
<dbReference type="PROSITE" id="PS51078">
    <property type="entry name" value="ICLR_ED"/>
    <property type="match status" value="1"/>
</dbReference>
<keyword evidence="7" id="KW-1185">Reference proteome</keyword>
<dbReference type="EMBL" id="JAUSVX010000021">
    <property type="protein sequence ID" value="MDQ0474277.1"/>
    <property type="molecule type" value="Genomic_DNA"/>
</dbReference>
<proteinExistence type="predicted"/>
<dbReference type="Proteomes" id="UP001242480">
    <property type="component" value="Unassembled WGS sequence"/>
</dbReference>
<evidence type="ECO:0000259" key="5">
    <source>
        <dbReference type="PROSITE" id="PS51078"/>
    </source>
</evidence>
<evidence type="ECO:0000256" key="3">
    <source>
        <dbReference type="ARBA" id="ARBA00023163"/>
    </source>
</evidence>
<evidence type="ECO:0000256" key="2">
    <source>
        <dbReference type="ARBA" id="ARBA00023125"/>
    </source>
</evidence>
<dbReference type="Gene3D" id="1.10.10.10">
    <property type="entry name" value="Winged helix-like DNA-binding domain superfamily/Winged helix DNA-binding domain"/>
    <property type="match status" value="1"/>
</dbReference>
<dbReference type="SUPFAM" id="SSF55781">
    <property type="entry name" value="GAF domain-like"/>
    <property type="match status" value="1"/>
</dbReference>
<evidence type="ECO:0000313" key="7">
    <source>
        <dbReference type="Proteomes" id="UP001242480"/>
    </source>
</evidence>
<dbReference type="RefSeq" id="WP_307283634.1">
    <property type="nucleotide sequence ID" value="NZ_JAUSVX010000021.1"/>
</dbReference>
<gene>
    <name evidence="6" type="ORF">QO011_007317</name>
</gene>
<dbReference type="InterPro" id="IPR014757">
    <property type="entry name" value="Tscrpt_reg_IclR_C"/>
</dbReference>
<keyword evidence="2 6" id="KW-0238">DNA-binding</keyword>
<dbReference type="InterPro" id="IPR036390">
    <property type="entry name" value="WH_DNA-bd_sf"/>
</dbReference>
<organism evidence="6 7">
    <name type="scientific">Labrys wisconsinensis</name>
    <dbReference type="NCBI Taxonomy" id="425677"/>
    <lineage>
        <taxon>Bacteria</taxon>
        <taxon>Pseudomonadati</taxon>
        <taxon>Pseudomonadota</taxon>
        <taxon>Alphaproteobacteria</taxon>
        <taxon>Hyphomicrobiales</taxon>
        <taxon>Xanthobacteraceae</taxon>
        <taxon>Labrys</taxon>
    </lineage>
</organism>
<dbReference type="GO" id="GO:0003677">
    <property type="term" value="F:DNA binding"/>
    <property type="evidence" value="ECO:0007669"/>
    <property type="project" value="UniProtKB-KW"/>
</dbReference>
<feature type="domain" description="IclR-ED" evidence="5">
    <location>
        <begin position="76"/>
        <end position="260"/>
    </location>
</feature>
<dbReference type="PANTHER" id="PTHR30136:SF35">
    <property type="entry name" value="HTH-TYPE TRANSCRIPTIONAL REGULATOR RV1719"/>
    <property type="match status" value="1"/>
</dbReference>
<dbReference type="Gene3D" id="3.30.450.40">
    <property type="match status" value="1"/>
</dbReference>
<dbReference type="Pfam" id="PF01614">
    <property type="entry name" value="IclR_C"/>
    <property type="match status" value="1"/>
</dbReference>
<dbReference type="InterPro" id="IPR005471">
    <property type="entry name" value="Tscrpt_reg_IclR_N"/>
</dbReference>
<sequence length="266" mass="28560">MPEESQASSPLFNHSLAKALVILESFGLDRRAMNLPELAATTGIGKSAVQRLTFTLESLGYLRKDLYSKKYSLTPKALEIGMRYTTTSGLIESANPYLLDLNIKCGETVNLSEPDGLDMVFVASFPGRFQISVQLPIGGRYPMYCTAAGRAYLSGLAKPAADALLQRSTIRGYTPATVMDRDEIIGLVDTARQTGFAYAKGEFYRGDINIAAPVFGMEGTAVAAVGVSVPVTRWSFEDACDRIAPQVTEVAQAISSLSAPKRPAGS</sequence>
<dbReference type="InterPro" id="IPR036388">
    <property type="entry name" value="WH-like_DNA-bd_sf"/>
</dbReference>
<accession>A0ABU0JJ13</accession>
<keyword evidence="3" id="KW-0804">Transcription</keyword>
<name>A0ABU0JJ13_9HYPH</name>
<dbReference type="Pfam" id="PF09339">
    <property type="entry name" value="HTH_IclR"/>
    <property type="match status" value="1"/>
</dbReference>
<dbReference type="InterPro" id="IPR029016">
    <property type="entry name" value="GAF-like_dom_sf"/>
</dbReference>
<dbReference type="PROSITE" id="PS51077">
    <property type="entry name" value="HTH_ICLR"/>
    <property type="match status" value="1"/>
</dbReference>
<evidence type="ECO:0000313" key="6">
    <source>
        <dbReference type="EMBL" id="MDQ0474277.1"/>
    </source>
</evidence>
<comment type="caution">
    <text evidence="6">The sequence shown here is derived from an EMBL/GenBank/DDBJ whole genome shotgun (WGS) entry which is preliminary data.</text>
</comment>
<reference evidence="6 7" key="1">
    <citation type="submission" date="2023-07" db="EMBL/GenBank/DDBJ databases">
        <title>Genomic Encyclopedia of Type Strains, Phase IV (KMG-IV): sequencing the most valuable type-strain genomes for metagenomic binning, comparative biology and taxonomic classification.</title>
        <authorList>
            <person name="Goeker M."/>
        </authorList>
    </citation>
    <scope>NUCLEOTIDE SEQUENCE [LARGE SCALE GENOMIC DNA]</scope>
    <source>
        <strain evidence="6 7">DSM 19619</strain>
    </source>
</reference>
<protein>
    <submittedName>
        <fullName evidence="6">DNA-binding IclR family transcriptional regulator</fullName>
    </submittedName>
</protein>
<evidence type="ECO:0000259" key="4">
    <source>
        <dbReference type="PROSITE" id="PS51077"/>
    </source>
</evidence>
<dbReference type="InterPro" id="IPR050707">
    <property type="entry name" value="HTH_MetabolicPath_Reg"/>
</dbReference>
<dbReference type="SMART" id="SM00346">
    <property type="entry name" value="HTH_ICLR"/>
    <property type="match status" value="1"/>
</dbReference>
<evidence type="ECO:0000256" key="1">
    <source>
        <dbReference type="ARBA" id="ARBA00023015"/>
    </source>
</evidence>
<keyword evidence="1" id="KW-0805">Transcription regulation</keyword>
<dbReference type="SUPFAM" id="SSF46785">
    <property type="entry name" value="Winged helix' DNA-binding domain"/>
    <property type="match status" value="1"/>
</dbReference>